<dbReference type="Pfam" id="PF03109">
    <property type="entry name" value="ABC1"/>
    <property type="match status" value="1"/>
</dbReference>
<dbReference type="SUPFAM" id="SSF56112">
    <property type="entry name" value="Protein kinase-like (PK-like)"/>
    <property type="match status" value="1"/>
</dbReference>
<reference evidence="4" key="1">
    <citation type="journal article" date="2014" name="Int. J. Syst. Evol. Microbiol.">
        <title>Complete genome sequence of Corynebacterium casei LMG S-19264T (=DSM 44701T), isolated from a smear-ripened cheese.</title>
        <authorList>
            <consortium name="US DOE Joint Genome Institute (JGI-PGF)"/>
            <person name="Walter F."/>
            <person name="Albersmeier A."/>
            <person name="Kalinowski J."/>
            <person name="Ruckert C."/>
        </authorList>
    </citation>
    <scope>NUCLEOTIDE SEQUENCE</scope>
    <source>
        <strain evidence="4">CGMCC 1.12360</strain>
    </source>
</reference>
<evidence type="ECO:0000256" key="2">
    <source>
        <dbReference type="SAM" id="Phobius"/>
    </source>
</evidence>
<dbReference type="Proteomes" id="UP000602050">
    <property type="component" value="Unassembled WGS sequence"/>
</dbReference>
<dbReference type="CDD" id="cd05121">
    <property type="entry name" value="ABC1_ADCK3-like"/>
    <property type="match status" value="1"/>
</dbReference>
<keyword evidence="2" id="KW-0472">Membrane</keyword>
<evidence type="ECO:0000259" key="3">
    <source>
        <dbReference type="Pfam" id="PF03109"/>
    </source>
</evidence>
<dbReference type="InterPro" id="IPR004147">
    <property type="entry name" value="ABC1_dom"/>
</dbReference>
<proteinExistence type="inferred from homology"/>
<protein>
    <submittedName>
        <fullName evidence="4">ABC transporter</fullName>
    </submittedName>
</protein>
<dbReference type="InterPro" id="IPR050154">
    <property type="entry name" value="UbiB_kinase"/>
</dbReference>
<dbReference type="PANTHER" id="PTHR10566">
    <property type="entry name" value="CHAPERONE-ACTIVITY OF BC1 COMPLEX CABC1 -RELATED"/>
    <property type="match status" value="1"/>
</dbReference>
<dbReference type="EMBL" id="BMEV01000038">
    <property type="protein sequence ID" value="GFZ79433.1"/>
    <property type="molecule type" value="Genomic_DNA"/>
</dbReference>
<organism evidence="4 5">
    <name type="scientific">Compostibacillus humi</name>
    <dbReference type="NCBI Taxonomy" id="1245525"/>
    <lineage>
        <taxon>Bacteria</taxon>
        <taxon>Bacillati</taxon>
        <taxon>Bacillota</taxon>
        <taxon>Bacilli</taxon>
        <taxon>Bacillales</taxon>
        <taxon>Bacillaceae</taxon>
        <taxon>Compostibacillus</taxon>
    </lineage>
</organism>
<keyword evidence="5" id="KW-1185">Reference proteome</keyword>
<keyword evidence="2" id="KW-1133">Transmembrane helix</keyword>
<comment type="caution">
    <text evidence="4">The sequence shown here is derived from an EMBL/GenBank/DDBJ whole genome shotgun (WGS) entry which is preliminary data.</text>
</comment>
<feature type="transmembrane region" description="Helical" evidence="2">
    <location>
        <begin position="12"/>
        <end position="31"/>
    </location>
</feature>
<evidence type="ECO:0000313" key="5">
    <source>
        <dbReference type="Proteomes" id="UP000602050"/>
    </source>
</evidence>
<dbReference type="Gene3D" id="1.10.510.10">
    <property type="entry name" value="Transferase(Phosphotransferase) domain 1"/>
    <property type="match status" value="1"/>
</dbReference>
<reference evidence="4" key="2">
    <citation type="submission" date="2020-09" db="EMBL/GenBank/DDBJ databases">
        <authorList>
            <person name="Sun Q."/>
            <person name="Zhou Y."/>
        </authorList>
    </citation>
    <scope>NUCLEOTIDE SEQUENCE</scope>
    <source>
        <strain evidence="4">CGMCC 1.12360</strain>
    </source>
</reference>
<keyword evidence="2" id="KW-0812">Transmembrane</keyword>
<evidence type="ECO:0000313" key="4">
    <source>
        <dbReference type="EMBL" id="GFZ79433.1"/>
    </source>
</evidence>
<evidence type="ECO:0000256" key="1">
    <source>
        <dbReference type="ARBA" id="ARBA00009670"/>
    </source>
</evidence>
<dbReference type="InterPro" id="IPR011009">
    <property type="entry name" value="Kinase-like_dom_sf"/>
</dbReference>
<gene>
    <name evidence="4" type="ORF">GCM10010978_20990</name>
</gene>
<dbReference type="PANTHER" id="PTHR10566:SF113">
    <property type="entry name" value="PROTEIN ACTIVITY OF BC1 COMPLEX KINASE 7, CHLOROPLASTIC"/>
    <property type="match status" value="1"/>
</dbReference>
<sequence>MKRLKYNLVYRFTIIVGMAIKFIWKIYFFHFRHSVWDYKTKEKWNHMLRKMGQEYREKAEKLGGLLVKVGQFLSTRTDFLPDVFIREITGLVDRVPPMPFAYAKGVLEVEWKTDISAHLQHIGEKPIASASIGEVYEGILKDGSKVAIKVRRFRIDEVFHRDFIALRMVFWILKVFTSFGKRSDLNALYKEIVFVMDRELDFEQELAFGKFFHEKYKDNPNIHIPYYYEQLSTSKVIVMEWIDGEKITDTAFMKKHGISIEETSKIIFDFYLEQFLTAGKFHADPHAGNIFIEKNGRVGIIDFGMVGEISHADIEQFKLLVQGFLIDNYDIVIDALDKMNFILPHADRKKLKKMIEETIDMYSDGSLKNLDAQALELIQEEVNTIVKDQAIQLPADYAYLLRAISIVVGLLYEINPDIDIVQWMKPKIKDWFGRASIAESIAKQYAKNAAEPLLSYPRAFLTYLQSGEKNRQWDQEKHYQRMKHQYYLLLEFLSFMMALGGVFLSVYGHHMESKLFFYIGLSLFILFFVNLIAVLFIHYRFIRKQKIRRDHYE</sequence>
<comment type="similarity">
    <text evidence="1">Belongs to the protein kinase superfamily. ADCK protein kinase family.</text>
</comment>
<accession>A0A8J2XFK5</accession>
<dbReference type="AlphaFoldDB" id="A0A8J2XFK5"/>
<feature type="transmembrane region" description="Helical" evidence="2">
    <location>
        <begin position="515"/>
        <end position="539"/>
    </location>
</feature>
<name>A0A8J2XFK5_9BACI</name>
<dbReference type="RefSeq" id="WP_188392359.1">
    <property type="nucleotide sequence ID" value="NZ_BMEV01000038.1"/>
</dbReference>
<feature type="domain" description="ABC1 atypical kinase-like" evidence="3">
    <location>
        <begin position="91"/>
        <end position="332"/>
    </location>
</feature>
<feature type="transmembrane region" description="Helical" evidence="2">
    <location>
        <begin position="486"/>
        <end position="509"/>
    </location>
</feature>